<accession>A0A397I4R0</accession>
<protein>
    <recommendedName>
        <fullName evidence="6">Galactose oxidase</fullName>
    </recommendedName>
</protein>
<dbReference type="AlphaFoldDB" id="A0A397I4R0"/>
<organism evidence="4 5">
    <name type="scientific">Diversispora epigaea</name>
    <dbReference type="NCBI Taxonomy" id="1348612"/>
    <lineage>
        <taxon>Eukaryota</taxon>
        <taxon>Fungi</taxon>
        <taxon>Fungi incertae sedis</taxon>
        <taxon>Mucoromycota</taxon>
        <taxon>Glomeromycotina</taxon>
        <taxon>Glomeromycetes</taxon>
        <taxon>Diversisporales</taxon>
        <taxon>Diversisporaceae</taxon>
        <taxon>Diversispora</taxon>
    </lineage>
</organism>
<dbReference type="OrthoDB" id="432528at2759"/>
<evidence type="ECO:0008006" key="6">
    <source>
        <dbReference type="Google" id="ProtNLM"/>
    </source>
</evidence>
<keyword evidence="1" id="KW-0880">Kelch repeat</keyword>
<name>A0A397I4R0_9GLOM</name>
<evidence type="ECO:0000256" key="3">
    <source>
        <dbReference type="SAM" id="SignalP"/>
    </source>
</evidence>
<gene>
    <name evidence="4" type="ORF">Glove_276g6</name>
</gene>
<dbReference type="SUPFAM" id="SSF117281">
    <property type="entry name" value="Kelch motif"/>
    <property type="match status" value="1"/>
</dbReference>
<dbReference type="PANTHER" id="PTHR46093:SF18">
    <property type="entry name" value="FIBRONECTIN TYPE-III DOMAIN-CONTAINING PROTEIN"/>
    <property type="match status" value="1"/>
</dbReference>
<evidence type="ECO:0000256" key="1">
    <source>
        <dbReference type="ARBA" id="ARBA00022441"/>
    </source>
</evidence>
<keyword evidence="2" id="KW-0677">Repeat</keyword>
<proteinExistence type="predicted"/>
<evidence type="ECO:0000313" key="5">
    <source>
        <dbReference type="Proteomes" id="UP000266861"/>
    </source>
</evidence>
<evidence type="ECO:0000256" key="2">
    <source>
        <dbReference type="ARBA" id="ARBA00022737"/>
    </source>
</evidence>
<dbReference type="STRING" id="1348612.A0A397I4R0"/>
<reference evidence="4 5" key="1">
    <citation type="submission" date="2018-08" db="EMBL/GenBank/DDBJ databases">
        <title>Genome and evolution of the arbuscular mycorrhizal fungus Diversispora epigaea (formerly Glomus versiforme) and its bacterial endosymbionts.</title>
        <authorList>
            <person name="Sun X."/>
            <person name="Fei Z."/>
            <person name="Harrison M."/>
        </authorList>
    </citation>
    <scope>NUCLEOTIDE SEQUENCE [LARGE SCALE GENOMIC DNA]</scope>
    <source>
        <strain evidence="4 5">IT104</strain>
    </source>
</reference>
<dbReference type="Pfam" id="PF24681">
    <property type="entry name" value="Kelch_KLHDC2_KLHL20_DRC7"/>
    <property type="match status" value="1"/>
</dbReference>
<dbReference type="InterPro" id="IPR015915">
    <property type="entry name" value="Kelch-typ_b-propeller"/>
</dbReference>
<dbReference type="EMBL" id="PQFF01000253">
    <property type="protein sequence ID" value="RHZ69937.1"/>
    <property type="molecule type" value="Genomic_DNA"/>
</dbReference>
<dbReference type="PANTHER" id="PTHR46093">
    <property type="entry name" value="ACYL-COA-BINDING DOMAIN-CONTAINING PROTEIN 5"/>
    <property type="match status" value="1"/>
</dbReference>
<feature type="chain" id="PRO_5017374175" description="Galactose oxidase" evidence="3">
    <location>
        <begin position="24"/>
        <end position="388"/>
    </location>
</feature>
<keyword evidence="3" id="KW-0732">Signal</keyword>
<keyword evidence="5" id="KW-1185">Reference proteome</keyword>
<sequence length="388" mass="43573">MYSLFKLFKFIFYIIFLINSISCYSPSERYYHNSVIIDDRLLIIAGLKFDTENSNTNELFYLDLSNPFDNINDTNLPWNLIHKGNLPINAWSSTSIVSVDNSTIFLIGGYIKNINANDFDFSHQVYTYSISNSNWTIPFINGVSVPVRQSTMGVINKSGIIYLFGGFNVINPKDSSGNLHNEMNTLDISSMTWSTLSITKNIPPLSSDYSACILPSGIIIYIGGQELSTLVNMKSIKLFDTNNDEWSYMTATGSVVDPRWNFASVLTPDGNIIIFGGCTFGYSRVMPNLALLNTSKYPYEWSIPSNSNVNSTPPSIYGHTANLYYNYMIITFGFDIDNKIYNNKVYLYNIKDNKWVSSFNPNPTSSSSHNFIKPLLIGLGAGICNGHK</sequence>
<feature type="signal peptide" evidence="3">
    <location>
        <begin position="1"/>
        <end position="23"/>
    </location>
</feature>
<dbReference type="Proteomes" id="UP000266861">
    <property type="component" value="Unassembled WGS sequence"/>
</dbReference>
<dbReference type="Gene3D" id="2.120.10.80">
    <property type="entry name" value="Kelch-type beta propeller"/>
    <property type="match status" value="2"/>
</dbReference>
<evidence type="ECO:0000313" key="4">
    <source>
        <dbReference type="EMBL" id="RHZ69937.1"/>
    </source>
</evidence>
<comment type="caution">
    <text evidence="4">The sequence shown here is derived from an EMBL/GenBank/DDBJ whole genome shotgun (WGS) entry which is preliminary data.</text>
</comment>